<name>A0AAW0L2C2_QUESU</name>
<protein>
    <submittedName>
        <fullName evidence="4">Protein heso1</fullName>
    </submittedName>
</protein>
<gene>
    <name evidence="4" type="primary">HESO1_2</name>
    <name evidence="4" type="ORF">CFP56_010652</name>
</gene>
<dbReference type="SUPFAM" id="SSF81631">
    <property type="entry name" value="PAP/OAS1 substrate-binding domain"/>
    <property type="match status" value="1"/>
</dbReference>
<dbReference type="PANTHER" id="PTHR45979:SF2">
    <property type="entry name" value="PAP_OAS1 SUBSTRATE-BINDING DOMAIN SUPERFAMILY"/>
    <property type="match status" value="1"/>
</dbReference>
<dbReference type="Pfam" id="PF22600">
    <property type="entry name" value="MTPAP-like_central"/>
    <property type="match status" value="1"/>
</dbReference>
<dbReference type="Proteomes" id="UP000237347">
    <property type="component" value="Unassembled WGS sequence"/>
</dbReference>
<dbReference type="FunFam" id="1.10.1410.10:FF:000013">
    <property type="entry name" value="PAP/OAS1 substrate-binding domain superfamily"/>
    <property type="match status" value="1"/>
</dbReference>
<keyword evidence="5" id="KW-1185">Reference proteome</keyword>
<evidence type="ECO:0000259" key="3">
    <source>
        <dbReference type="Pfam" id="PF26180"/>
    </source>
</evidence>
<feature type="region of interest" description="Disordered" evidence="1">
    <location>
        <begin position="742"/>
        <end position="827"/>
    </location>
</feature>
<feature type="region of interest" description="Disordered" evidence="1">
    <location>
        <begin position="843"/>
        <end position="872"/>
    </location>
</feature>
<dbReference type="CDD" id="cd05402">
    <property type="entry name" value="NT_PAP_TUTase"/>
    <property type="match status" value="1"/>
</dbReference>
<feature type="compositionally biased region" description="Polar residues" evidence="1">
    <location>
        <begin position="771"/>
        <end position="781"/>
    </location>
</feature>
<dbReference type="InterPro" id="IPR058921">
    <property type="entry name" value="PAP/OAS1-rel"/>
</dbReference>
<sequence>MGDLRDWSPEPLNAVVLEERLSSSSSSSSSSNQTAGIAAEYLQRAEEATQGIIAQVQPTVVSENRRREVTDYVQRLLRNWLGCEVFPFGSVPLKTYLPDGDIDLTAFGHLNGEEALASNVCSVLEREDQNRAAEFVVKDVQMIRAEVKLVKCLVQNIVVDISFNQLGGLCTLCFLEKVDRLIGKDHLFKRSIILIKAWCYYESRILGAHHGLISTYALETLVLYIFHLFHASLNGPLAVLYKFLDYFSKFDWDNYCISLTGPVRLSSLPELVAETPENDGSELLLGNDFLKGCLEKFSVPARGYETNSRTFPPKHFNIVDPLKENNNLGRSVSKGNFYRIRSAFTYGARKLGRILSQPEENIEDEIRRFFSNTLDRHGSGQRPDVQDPVPMPGHNVFGTASSFSGTESQEDHTIHESEYAYLNSMTAEGQLGYEGLTHAGVNNVNTSGTGTSFADAVNEPKRSSVDASGSTMLSEVDGSVNGITVSEYRLVGDAKDLATSRIQGLTISKDAIKSLPSSCKDSTSSLGKAHHAPHLYFSQRVMGNGDGDGDGNPDQKQPEESGCTEKKDSPRLLRAPSEEKALIVHLDQCENQLVSDNDSLSPVGLKHHSPRLSPVTWSSEDLYPNYSNYWVLNGSSGNPEGLNPLSDLSGDHDSHIKSLNRGRWCYECALSTAVTPVPLLFPQLHGKKSWDVIRQSVPLNRNVYSQMNTNGVVPRAPFYPMNPAILHGGVAFGMEEMPKPRGTGTYFPNMNHYRDRPLTPRGRNQAPVRSPRNNGRATSIPESSWSERSSRDLAQAQLPVYGGGKSGSSDHTSGSPGRKLYSNANGSMHPSERVVEFGSIGHLPVEGSLPERSRQQNPGSAPAQNLSVSLLSPGIQSPKPVLGMNQDRIAVQSFRLKDEEEFPPLSV</sequence>
<reference evidence="4 5" key="1">
    <citation type="journal article" date="2018" name="Sci. Data">
        <title>The draft genome sequence of cork oak.</title>
        <authorList>
            <person name="Ramos A.M."/>
            <person name="Usie A."/>
            <person name="Barbosa P."/>
            <person name="Barros P.M."/>
            <person name="Capote T."/>
            <person name="Chaves I."/>
            <person name="Simoes F."/>
            <person name="Abreu I."/>
            <person name="Carrasquinho I."/>
            <person name="Faro C."/>
            <person name="Guimaraes J.B."/>
            <person name="Mendonca D."/>
            <person name="Nobrega F."/>
            <person name="Rodrigues L."/>
            <person name="Saibo N.J.M."/>
            <person name="Varela M.C."/>
            <person name="Egas C."/>
            <person name="Matos J."/>
            <person name="Miguel C.M."/>
            <person name="Oliveira M.M."/>
            <person name="Ricardo C.P."/>
            <person name="Goncalves S."/>
        </authorList>
    </citation>
    <scope>NUCLEOTIDE SEQUENCE [LARGE SCALE GENOMIC DNA]</scope>
    <source>
        <strain evidence="5">cv. HL8</strain>
    </source>
</reference>
<dbReference type="AlphaFoldDB" id="A0AAW0L2C2"/>
<evidence type="ECO:0000313" key="4">
    <source>
        <dbReference type="EMBL" id="KAK7844663.1"/>
    </source>
</evidence>
<dbReference type="Gene3D" id="1.10.1410.10">
    <property type="match status" value="1"/>
</dbReference>
<evidence type="ECO:0000313" key="5">
    <source>
        <dbReference type="Proteomes" id="UP000237347"/>
    </source>
</evidence>
<dbReference type="Gene3D" id="3.30.460.10">
    <property type="entry name" value="Beta Polymerase, domain 2"/>
    <property type="match status" value="1"/>
</dbReference>
<feature type="domain" description="Poly(A) RNA polymerase mitochondrial-like central palm" evidence="2">
    <location>
        <begin position="50"/>
        <end position="169"/>
    </location>
</feature>
<evidence type="ECO:0000256" key="1">
    <source>
        <dbReference type="SAM" id="MobiDB-lite"/>
    </source>
</evidence>
<dbReference type="InterPro" id="IPR054708">
    <property type="entry name" value="MTPAP-like_central"/>
</dbReference>
<dbReference type="Pfam" id="PF26180">
    <property type="entry name" value="PAP-OAS1"/>
    <property type="match status" value="1"/>
</dbReference>
<accession>A0AAW0L2C2</accession>
<dbReference type="PANTHER" id="PTHR45979">
    <property type="entry name" value="PAP/OAS1 SUBSTRATE-BINDING DOMAIN SUPERFAMILY"/>
    <property type="match status" value="1"/>
</dbReference>
<dbReference type="InterPro" id="IPR043519">
    <property type="entry name" value="NT_sf"/>
</dbReference>
<comment type="caution">
    <text evidence="4">The sequence shown here is derived from an EMBL/GenBank/DDBJ whole genome shotgun (WGS) entry which is preliminary data.</text>
</comment>
<feature type="domain" description="PAP/OAS1 substrate-binding-related" evidence="3">
    <location>
        <begin position="182"/>
        <end position="374"/>
    </location>
</feature>
<feature type="region of interest" description="Disordered" evidence="1">
    <location>
        <begin position="539"/>
        <end position="572"/>
    </location>
</feature>
<proteinExistence type="predicted"/>
<dbReference type="SUPFAM" id="SSF81301">
    <property type="entry name" value="Nucleotidyltransferase"/>
    <property type="match status" value="1"/>
</dbReference>
<evidence type="ECO:0000259" key="2">
    <source>
        <dbReference type="Pfam" id="PF22600"/>
    </source>
</evidence>
<feature type="region of interest" description="Disordered" evidence="1">
    <location>
        <begin position="452"/>
        <end position="472"/>
    </location>
</feature>
<dbReference type="EMBL" id="PKMF04000182">
    <property type="protein sequence ID" value="KAK7844663.1"/>
    <property type="molecule type" value="Genomic_DNA"/>
</dbReference>
<feature type="compositionally biased region" description="Basic and acidic residues" evidence="1">
    <location>
        <begin position="556"/>
        <end position="572"/>
    </location>
</feature>
<feature type="compositionally biased region" description="Polar residues" evidence="1">
    <location>
        <begin position="855"/>
        <end position="870"/>
    </location>
</feature>
<dbReference type="InterPro" id="IPR058920">
    <property type="entry name" value="PAP-OAS1-bd-rel"/>
</dbReference>
<organism evidence="4 5">
    <name type="scientific">Quercus suber</name>
    <name type="common">Cork oak</name>
    <dbReference type="NCBI Taxonomy" id="58331"/>
    <lineage>
        <taxon>Eukaryota</taxon>
        <taxon>Viridiplantae</taxon>
        <taxon>Streptophyta</taxon>
        <taxon>Embryophyta</taxon>
        <taxon>Tracheophyta</taxon>
        <taxon>Spermatophyta</taxon>
        <taxon>Magnoliopsida</taxon>
        <taxon>eudicotyledons</taxon>
        <taxon>Gunneridae</taxon>
        <taxon>Pentapetalae</taxon>
        <taxon>rosids</taxon>
        <taxon>fabids</taxon>
        <taxon>Fagales</taxon>
        <taxon>Fagaceae</taxon>
        <taxon>Quercus</taxon>
    </lineage>
</organism>